<protein>
    <submittedName>
        <fullName evidence="2">Uncharacterized protein (DUF1800 family)</fullName>
    </submittedName>
</protein>
<dbReference type="EMBL" id="JADOUF010000001">
    <property type="protein sequence ID" value="MBG6138833.1"/>
    <property type="molecule type" value="Genomic_DNA"/>
</dbReference>
<dbReference type="Proteomes" id="UP000622552">
    <property type="component" value="Unassembled WGS sequence"/>
</dbReference>
<sequence length="394" mass="42333">MSTRTEIARLLRRATFGPRATDVDAAERVGTAATLEALLHPPAVDPGASRTPAPVLNPGTEKKDKEAVRQVVAWWLDRMAAAEHSATEKLIFFWHGHWATSVKKVGPALMLRQHETLRANAWGDFRPMARAMVTDPALLYWLDGQQNTKKAPNENLARELMELFTLGVGNYTEDDIKAGARALTGWKIDKNSGDVSLLPNQHDPSPVTILGQTSAFTAQSYVDLLVDQPACGKHLADRVGQFYGATPSPGTDIRALLTSAWTHLADDHVKTPVDWFVGACRQLGVRPSSLKGNPLAALGQVPMAPPNVGGWATGAAWLTTSAAQARLQVAGMLAEAADLSALDGVSPGQRPEELARTLVVDAWSDRTRTALAGVSGNPRRLVTVALASPEYLIS</sequence>
<dbReference type="Pfam" id="PF08811">
    <property type="entry name" value="DUF1800"/>
    <property type="match status" value="2"/>
</dbReference>
<organism evidence="2 3">
    <name type="scientific">Longispora fulva</name>
    <dbReference type="NCBI Taxonomy" id="619741"/>
    <lineage>
        <taxon>Bacteria</taxon>
        <taxon>Bacillati</taxon>
        <taxon>Actinomycetota</taxon>
        <taxon>Actinomycetes</taxon>
        <taxon>Micromonosporales</taxon>
        <taxon>Micromonosporaceae</taxon>
        <taxon>Longispora</taxon>
    </lineage>
</organism>
<evidence type="ECO:0000256" key="1">
    <source>
        <dbReference type="SAM" id="MobiDB-lite"/>
    </source>
</evidence>
<proteinExistence type="predicted"/>
<evidence type="ECO:0000313" key="3">
    <source>
        <dbReference type="Proteomes" id="UP000622552"/>
    </source>
</evidence>
<reference evidence="2" key="1">
    <citation type="submission" date="2020-11" db="EMBL/GenBank/DDBJ databases">
        <title>Sequencing the genomes of 1000 actinobacteria strains.</title>
        <authorList>
            <person name="Klenk H.-P."/>
        </authorList>
    </citation>
    <scope>NUCLEOTIDE SEQUENCE</scope>
    <source>
        <strain evidence="2">DSM 45356</strain>
    </source>
</reference>
<evidence type="ECO:0000313" key="2">
    <source>
        <dbReference type="EMBL" id="MBG6138833.1"/>
    </source>
</evidence>
<dbReference type="InterPro" id="IPR014917">
    <property type="entry name" value="DUF1800"/>
</dbReference>
<keyword evidence="3" id="KW-1185">Reference proteome</keyword>
<dbReference type="AlphaFoldDB" id="A0A8J7GLB5"/>
<dbReference type="RefSeq" id="WP_197005548.1">
    <property type="nucleotide sequence ID" value="NZ_BONS01000009.1"/>
</dbReference>
<accession>A0A8J7GLB5</accession>
<feature type="region of interest" description="Disordered" evidence="1">
    <location>
        <begin position="42"/>
        <end position="62"/>
    </location>
</feature>
<name>A0A8J7GLB5_9ACTN</name>
<gene>
    <name evidence="2" type="ORF">IW245_005027</name>
</gene>
<comment type="caution">
    <text evidence="2">The sequence shown here is derived from an EMBL/GenBank/DDBJ whole genome shotgun (WGS) entry which is preliminary data.</text>
</comment>